<reference evidence="8 9" key="1">
    <citation type="journal article" date="2015" name="Nature">
        <title>rRNA introns, odd ribosomes, and small enigmatic genomes across a large radiation of phyla.</title>
        <authorList>
            <person name="Brown C.T."/>
            <person name="Hug L.A."/>
            <person name="Thomas B.C."/>
            <person name="Sharon I."/>
            <person name="Castelle C.J."/>
            <person name="Singh A."/>
            <person name="Wilkins M.J."/>
            <person name="Williams K.H."/>
            <person name="Banfield J.F."/>
        </authorList>
    </citation>
    <scope>NUCLEOTIDE SEQUENCE [LARGE SCALE GENOMIC DNA]</scope>
</reference>
<keyword evidence="2" id="KW-1003">Cell membrane</keyword>
<dbReference type="SUPFAM" id="SSF103190">
    <property type="entry name" value="Sensory domain-like"/>
    <property type="match status" value="1"/>
</dbReference>
<comment type="caution">
    <text evidence="8">The sequence shown here is derived from an EMBL/GenBank/DDBJ whole genome shotgun (WGS) entry which is preliminary data.</text>
</comment>
<evidence type="ECO:0000256" key="2">
    <source>
        <dbReference type="ARBA" id="ARBA00022475"/>
    </source>
</evidence>
<proteinExistence type="predicted"/>
<accession>A0A0G1GF38</accession>
<evidence type="ECO:0000313" key="9">
    <source>
        <dbReference type="Proteomes" id="UP000034894"/>
    </source>
</evidence>
<name>A0A0G1GF38_9BACT</name>
<feature type="domain" description="Cache" evidence="7">
    <location>
        <begin position="65"/>
        <end position="273"/>
    </location>
</feature>
<dbReference type="Pfam" id="PF02743">
    <property type="entry name" value="dCache_1"/>
    <property type="match status" value="1"/>
</dbReference>
<organism evidence="8 9">
    <name type="scientific">Candidatus Gottesmanbacteria bacterium GW2011_GWA2_43_14</name>
    <dbReference type="NCBI Taxonomy" id="1618443"/>
    <lineage>
        <taxon>Bacteria</taxon>
        <taxon>Candidatus Gottesmaniibacteriota</taxon>
    </lineage>
</organism>
<dbReference type="InterPro" id="IPR033479">
    <property type="entry name" value="dCache_1"/>
</dbReference>
<dbReference type="InterPro" id="IPR029151">
    <property type="entry name" value="Sensor-like_sf"/>
</dbReference>
<dbReference type="Gene3D" id="3.30.450.20">
    <property type="entry name" value="PAS domain"/>
    <property type="match status" value="1"/>
</dbReference>
<evidence type="ECO:0000256" key="3">
    <source>
        <dbReference type="ARBA" id="ARBA00022692"/>
    </source>
</evidence>
<dbReference type="CDD" id="cd12914">
    <property type="entry name" value="PDC1_DGC_like"/>
    <property type="match status" value="1"/>
</dbReference>
<keyword evidence="5 6" id="KW-0472">Membrane</keyword>
<gene>
    <name evidence="8" type="ORF">UV73_C0008G0003</name>
</gene>
<dbReference type="EMBL" id="LCFP01000008">
    <property type="protein sequence ID" value="KKS97483.1"/>
    <property type="molecule type" value="Genomic_DNA"/>
</dbReference>
<evidence type="ECO:0000256" key="4">
    <source>
        <dbReference type="ARBA" id="ARBA00022989"/>
    </source>
</evidence>
<dbReference type="GO" id="GO:0005886">
    <property type="term" value="C:plasma membrane"/>
    <property type="evidence" value="ECO:0007669"/>
    <property type="project" value="UniProtKB-SubCell"/>
</dbReference>
<feature type="transmembrane region" description="Helical" evidence="6">
    <location>
        <begin position="12"/>
        <end position="34"/>
    </location>
</feature>
<keyword evidence="3 6" id="KW-0812">Transmembrane</keyword>
<evidence type="ECO:0000313" key="8">
    <source>
        <dbReference type="EMBL" id="KKS97483.1"/>
    </source>
</evidence>
<dbReference type="AlphaFoldDB" id="A0A0G1GF38"/>
<evidence type="ECO:0000256" key="6">
    <source>
        <dbReference type="SAM" id="Phobius"/>
    </source>
</evidence>
<sequence>MPQLKSTKTKLFLIQFLAIIPYLLFIFYLFDLWFETSRSHVLEINLNEAKLLSLYLHDNLTHGLSVSKTLAKTPDFLTVFRDNPEMVRRAMHSIIENHPDLNSIYILNPEGQTLMFESASPVPGAEGASASDREYYQKTVTTKKSVVSDPFTGKVSGIKIVAMTDPVIREGEVAAIVVTTINMEGLRSQLENHMTDRGIKYTYILDSSDNLVFSPFHKNIEVKYKTAFNDEDFLDEVSKGRTVLLDYKSIPTLDDNVMGAAIAVKDYNWTVISVQPAQDVFAPLFKVQSISWLIILSSLAFSILVISYYLKRIKLIF</sequence>
<evidence type="ECO:0000259" key="7">
    <source>
        <dbReference type="Pfam" id="PF02743"/>
    </source>
</evidence>
<keyword evidence="4 6" id="KW-1133">Transmembrane helix</keyword>
<evidence type="ECO:0000256" key="5">
    <source>
        <dbReference type="ARBA" id="ARBA00023136"/>
    </source>
</evidence>
<comment type="subcellular location">
    <subcellularLocation>
        <location evidence="1">Cell membrane</location>
        <topology evidence="1">Multi-pass membrane protein</topology>
    </subcellularLocation>
</comment>
<dbReference type="STRING" id="1618443.UV73_C0008G0003"/>
<feature type="transmembrane region" description="Helical" evidence="6">
    <location>
        <begin position="290"/>
        <end position="310"/>
    </location>
</feature>
<dbReference type="Proteomes" id="UP000034894">
    <property type="component" value="Unassembled WGS sequence"/>
</dbReference>
<protein>
    <submittedName>
        <fullName evidence="8">Methyl-accepting chemotaxis sensory transducer</fullName>
    </submittedName>
</protein>
<evidence type="ECO:0000256" key="1">
    <source>
        <dbReference type="ARBA" id="ARBA00004651"/>
    </source>
</evidence>